<protein>
    <submittedName>
        <fullName evidence="1">Uncharacterized protein</fullName>
    </submittedName>
</protein>
<comment type="caution">
    <text evidence="1">The sequence shown here is derived from an EMBL/GenBank/DDBJ whole genome shotgun (WGS) entry which is preliminary data.</text>
</comment>
<evidence type="ECO:0000313" key="1">
    <source>
        <dbReference type="EMBL" id="NDK37391.1"/>
    </source>
</evidence>
<name>A0ABX0ACY8_9GAMM</name>
<organism evidence="1 2">
    <name type="scientific">Pseudoxanthomonas gei</name>
    <dbReference type="NCBI Taxonomy" id="1383030"/>
    <lineage>
        <taxon>Bacteria</taxon>
        <taxon>Pseudomonadati</taxon>
        <taxon>Pseudomonadota</taxon>
        <taxon>Gammaproteobacteria</taxon>
        <taxon>Lysobacterales</taxon>
        <taxon>Lysobacteraceae</taxon>
        <taxon>Pseudoxanthomonas</taxon>
    </lineage>
</organism>
<gene>
    <name evidence="1" type="ORF">DT603_00835</name>
</gene>
<dbReference type="EMBL" id="QOVG01000001">
    <property type="protein sequence ID" value="NDK37391.1"/>
    <property type="molecule type" value="Genomic_DNA"/>
</dbReference>
<proteinExistence type="predicted"/>
<reference evidence="1 2" key="1">
    <citation type="submission" date="2018-07" db="EMBL/GenBank/DDBJ databases">
        <title>Whole genome Sequencing of Pseudoxanthomonas gei KCTC 32298 (T).</title>
        <authorList>
            <person name="Kumar S."/>
            <person name="Bansal K."/>
            <person name="Kaur A."/>
            <person name="Patil P."/>
            <person name="Sharma S."/>
            <person name="Patil P.B."/>
        </authorList>
    </citation>
    <scope>NUCLEOTIDE SEQUENCE [LARGE SCALE GENOMIC DNA]</scope>
    <source>
        <strain evidence="1 2">KCTC 32298</strain>
    </source>
</reference>
<accession>A0ABX0ACY8</accession>
<sequence length="130" mass="13150">MGSNTCLAEEEAFPVQGQGADSLEIQVEAPGLLPSADAGPVALEDSSAIGIPVDVGILQDLRGGESSVDNKVQIDGWVDGNVAEDVVTGSNAINGDAFANSTGISTVIQNTGNNVLIQNGMVVNVQFVGP</sequence>
<dbReference type="Proteomes" id="UP001429354">
    <property type="component" value="Unassembled WGS sequence"/>
</dbReference>
<evidence type="ECO:0000313" key="2">
    <source>
        <dbReference type="Proteomes" id="UP001429354"/>
    </source>
</evidence>
<keyword evidence="2" id="KW-1185">Reference proteome</keyword>